<dbReference type="OrthoDB" id="7259266at2"/>
<sequence>MNQAAELARVKARIRALTEKTVSNGCTEAEALAAAEMVGRLLERYALSMDEVELREARCIQVEVPLAGRRRRPVDACVPAIARFCDCKVWLAREAKGPHYVFFGLEPDTALASYLFAVVERSIGTELAGFRAARPALRGLSLRRASTSFQQGMAGRLAERLEAMVRERQAGMAARPATGTALVVAKRQVVEEAFREAAIRLVSSRRQAVRADGAYHHGYAAGDRVNLNRPVHGRAPGLIE</sequence>
<feature type="domain" description="DUF2786" evidence="1">
    <location>
        <begin position="9"/>
        <end position="49"/>
    </location>
</feature>
<evidence type="ECO:0000313" key="4">
    <source>
        <dbReference type="Proteomes" id="UP000460715"/>
    </source>
</evidence>
<dbReference type="InterPro" id="IPR024498">
    <property type="entry name" value="DUF2786"/>
</dbReference>
<evidence type="ECO:0000259" key="1">
    <source>
        <dbReference type="Pfam" id="PF10979"/>
    </source>
</evidence>
<comment type="caution">
    <text evidence="3">The sequence shown here is derived from an EMBL/GenBank/DDBJ whole genome shotgun (WGS) entry which is preliminary data.</text>
</comment>
<protein>
    <submittedName>
        <fullName evidence="3">DUF2786 domain-containing protein</fullName>
    </submittedName>
</protein>
<name>A0A845BE09_9PROT</name>
<organism evidence="3 4">
    <name type="scientific">Teichococcus coralli</name>
    <dbReference type="NCBI Taxonomy" id="2545983"/>
    <lineage>
        <taxon>Bacteria</taxon>
        <taxon>Pseudomonadati</taxon>
        <taxon>Pseudomonadota</taxon>
        <taxon>Alphaproteobacteria</taxon>
        <taxon>Acetobacterales</taxon>
        <taxon>Roseomonadaceae</taxon>
        <taxon>Roseomonas</taxon>
    </lineage>
</organism>
<dbReference type="EMBL" id="SNVJ01000011">
    <property type="protein sequence ID" value="MXP64356.1"/>
    <property type="molecule type" value="Genomic_DNA"/>
</dbReference>
<dbReference type="Proteomes" id="UP000460715">
    <property type="component" value="Unassembled WGS sequence"/>
</dbReference>
<dbReference type="AlphaFoldDB" id="A0A845BE09"/>
<dbReference type="RefSeq" id="WP_160937512.1">
    <property type="nucleotide sequence ID" value="NZ_SNVJ01000011.1"/>
</dbReference>
<keyword evidence="4" id="KW-1185">Reference proteome</keyword>
<evidence type="ECO:0000313" key="3">
    <source>
        <dbReference type="EMBL" id="MXP64356.1"/>
    </source>
</evidence>
<dbReference type="InterPro" id="IPR055592">
    <property type="entry name" value="DUF7168"/>
</dbReference>
<reference evidence="3 4" key="1">
    <citation type="submission" date="2019-03" db="EMBL/GenBank/DDBJ databases">
        <title>Roseomonas sp. a novel Roseomonas species isolated from Sea whip Gorgonian.</title>
        <authorList>
            <person name="Li F."/>
            <person name="Pan X."/>
            <person name="Huang S."/>
            <person name="Li Z."/>
            <person name="Meng B."/>
        </authorList>
    </citation>
    <scope>NUCLEOTIDE SEQUENCE [LARGE SCALE GENOMIC DNA]</scope>
    <source>
        <strain evidence="3 4">M0104</strain>
    </source>
</reference>
<gene>
    <name evidence="3" type="ORF">E0493_13475</name>
</gene>
<accession>A0A845BE09</accession>
<dbReference type="Pfam" id="PF23771">
    <property type="entry name" value="DUF7168"/>
    <property type="match status" value="1"/>
</dbReference>
<feature type="domain" description="DUF7168" evidence="2">
    <location>
        <begin position="66"/>
        <end position="179"/>
    </location>
</feature>
<dbReference type="Pfam" id="PF10979">
    <property type="entry name" value="DUF2786"/>
    <property type="match status" value="1"/>
</dbReference>
<proteinExistence type="predicted"/>
<evidence type="ECO:0000259" key="2">
    <source>
        <dbReference type="Pfam" id="PF23771"/>
    </source>
</evidence>